<dbReference type="InterPro" id="IPR000873">
    <property type="entry name" value="AMP-dep_synth/lig_dom"/>
</dbReference>
<comment type="cofactor">
    <cofactor evidence="1">
        <name>pantetheine 4'-phosphate</name>
        <dbReference type="ChEBI" id="CHEBI:47942"/>
    </cofactor>
</comment>
<dbReference type="CDD" id="cd17646">
    <property type="entry name" value="A_NRPS_AB3403-like"/>
    <property type="match status" value="1"/>
</dbReference>
<dbReference type="FunFam" id="1.10.1200.10:FF:000005">
    <property type="entry name" value="Nonribosomal peptide synthetase 1"/>
    <property type="match status" value="1"/>
</dbReference>
<evidence type="ECO:0000259" key="5">
    <source>
        <dbReference type="PROSITE" id="PS50075"/>
    </source>
</evidence>
<name>A0A840G120_9BURK</name>
<dbReference type="SUPFAM" id="SSF52777">
    <property type="entry name" value="CoA-dependent acyltransferases"/>
    <property type="match status" value="1"/>
</dbReference>
<dbReference type="InterPro" id="IPR023213">
    <property type="entry name" value="CAT-like_dom_sf"/>
</dbReference>
<dbReference type="InterPro" id="IPR020806">
    <property type="entry name" value="PKS_PP-bd"/>
</dbReference>
<evidence type="ECO:0000256" key="2">
    <source>
        <dbReference type="ARBA" id="ARBA00006432"/>
    </source>
</evidence>
<dbReference type="GO" id="GO:0047527">
    <property type="term" value="F:2,3-dihydroxybenzoate-serine ligase activity"/>
    <property type="evidence" value="ECO:0007669"/>
    <property type="project" value="TreeGrafter"/>
</dbReference>
<protein>
    <submittedName>
        <fullName evidence="6">Amino acid adenylation domain-containing protein</fullName>
    </submittedName>
</protein>
<dbReference type="Pfam" id="PF00550">
    <property type="entry name" value="PP-binding"/>
    <property type="match status" value="1"/>
</dbReference>
<evidence type="ECO:0000256" key="1">
    <source>
        <dbReference type="ARBA" id="ARBA00001957"/>
    </source>
</evidence>
<dbReference type="PROSITE" id="PS00012">
    <property type="entry name" value="PHOSPHOPANTETHEINE"/>
    <property type="match status" value="1"/>
</dbReference>
<dbReference type="GO" id="GO:0009366">
    <property type="term" value="C:enterobactin synthetase complex"/>
    <property type="evidence" value="ECO:0007669"/>
    <property type="project" value="TreeGrafter"/>
</dbReference>
<dbReference type="Gene3D" id="3.30.300.30">
    <property type="match status" value="1"/>
</dbReference>
<dbReference type="Pfam" id="PF13193">
    <property type="entry name" value="AMP-binding_C"/>
    <property type="match status" value="1"/>
</dbReference>
<dbReference type="GO" id="GO:0031177">
    <property type="term" value="F:phosphopantetheine binding"/>
    <property type="evidence" value="ECO:0007669"/>
    <property type="project" value="InterPro"/>
</dbReference>
<dbReference type="InterPro" id="IPR006162">
    <property type="entry name" value="Ppantetheine_attach_site"/>
</dbReference>
<organism evidence="6 7">
    <name type="scientific">Variovorax guangxiensis</name>
    <dbReference type="NCBI Taxonomy" id="1775474"/>
    <lineage>
        <taxon>Bacteria</taxon>
        <taxon>Pseudomonadati</taxon>
        <taxon>Pseudomonadota</taxon>
        <taxon>Betaproteobacteria</taxon>
        <taxon>Burkholderiales</taxon>
        <taxon>Comamonadaceae</taxon>
        <taxon>Variovorax</taxon>
    </lineage>
</organism>
<evidence type="ECO:0000256" key="4">
    <source>
        <dbReference type="ARBA" id="ARBA00022553"/>
    </source>
</evidence>
<dbReference type="GO" id="GO:0009239">
    <property type="term" value="P:enterobactin biosynthetic process"/>
    <property type="evidence" value="ECO:0007669"/>
    <property type="project" value="TreeGrafter"/>
</dbReference>
<dbReference type="Pfam" id="PF00501">
    <property type="entry name" value="AMP-binding"/>
    <property type="match status" value="1"/>
</dbReference>
<dbReference type="SUPFAM" id="SSF47336">
    <property type="entry name" value="ACP-like"/>
    <property type="match status" value="1"/>
</dbReference>
<evidence type="ECO:0000313" key="7">
    <source>
        <dbReference type="Proteomes" id="UP000524450"/>
    </source>
</evidence>
<dbReference type="AlphaFoldDB" id="A0A840G120"/>
<dbReference type="SMART" id="SM00823">
    <property type="entry name" value="PKS_PP"/>
    <property type="match status" value="1"/>
</dbReference>
<dbReference type="PROSITE" id="PS50075">
    <property type="entry name" value="CARRIER"/>
    <property type="match status" value="1"/>
</dbReference>
<dbReference type="PROSITE" id="PS00455">
    <property type="entry name" value="AMP_BINDING"/>
    <property type="match status" value="1"/>
</dbReference>
<dbReference type="EMBL" id="JACIFZ010000033">
    <property type="protein sequence ID" value="MBB4226174.1"/>
    <property type="molecule type" value="Genomic_DNA"/>
</dbReference>
<reference evidence="6 7" key="1">
    <citation type="submission" date="2020-08" db="EMBL/GenBank/DDBJ databases">
        <title>Genomic Encyclopedia of Type Strains, Phase IV (KMG-V): Genome sequencing to study the core and pangenomes of soil and plant-associated prokaryotes.</title>
        <authorList>
            <person name="Whitman W."/>
        </authorList>
    </citation>
    <scope>NUCLEOTIDE SEQUENCE [LARGE SCALE GENOMIC DNA]</scope>
    <source>
        <strain evidence="6 7">34/80</strain>
    </source>
</reference>
<dbReference type="FunFam" id="2.30.38.10:FF:000001">
    <property type="entry name" value="Non-ribosomal peptide synthetase PvdI"/>
    <property type="match status" value="1"/>
</dbReference>
<feature type="domain" description="Carrier" evidence="5">
    <location>
        <begin position="398"/>
        <end position="472"/>
    </location>
</feature>
<comment type="similarity">
    <text evidence="2">Belongs to the ATP-dependent AMP-binding enzyme family.</text>
</comment>
<dbReference type="GO" id="GO:0043041">
    <property type="term" value="P:amino acid activation for nonribosomal peptide biosynthetic process"/>
    <property type="evidence" value="ECO:0007669"/>
    <property type="project" value="TreeGrafter"/>
</dbReference>
<dbReference type="InterPro" id="IPR045851">
    <property type="entry name" value="AMP-bd_C_sf"/>
</dbReference>
<dbReference type="InterPro" id="IPR010071">
    <property type="entry name" value="AA_adenyl_dom"/>
</dbReference>
<dbReference type="InterPro" id="IPR036736">
    <property type="entry name" value="ACP-like_sf"/>
</dbReference>
<accession>A0A840G120</accession>
<dbReference type="FunFam" id="3.40.50.980:FF:000002">
    <property type="entry name" value="Enterobactin synthetase component F"/>
    <property type="match status" value="1"/>
</dbReference>
<dbReference type="FunFam" id="3.30.300.30:FF:000010">
    <property type="entry name" value="Enterobactin synthetase component F"/>
    <property type="match status" value="1"/>
</dbReference>
<dbReference type="Gene3D" id="3.30.559.10">
    <property type="entry name" value="Chloramphenicol acetyltransferase-like domain"/>
    <property type="match status" value="1"/>
</dbReference>
<feature type="non-terminal residue" evidence="6">
    <location>
        <position position="622"/>
    </location>
</feature>
<dbReference type="InterPro" id="IPR025110">
    <property type="entry name" value="AMP-bd_C"/>
</dbReference>
<dbReference type="InterPro" id="IPR020845">
    <property type="entry name" value="AMP-binding_CS"/>
</dbReference>
<dbReference type="Proteomes" id="UP000524450">
    <property type="component" value="Unassembled WGS sequence"/>
</dbReference>
<dbReference type="Gene3D" id="3.40.50.12780">
    <property type="entry name" value="N-terminal domain of ligase-like"/>
    <property type="match status" value="1"/>
</dbReference>
<proteinExistence type="inferred from homology"/>
<dbReference type="InterPro" id="IPR009081">
    <property type="entry name" value="PP-bd_ACP"/>
</dbReference>
<dbReference type="Gene3D" id="1.10.1200.10">
    <property type="entry name" value="ACP-like"/>
    <property type="match status" value="1"/>
</dbReference>
<keyword evidence="4" id="KW-0597">Phosphoprotein</keyword>
<dbReference type="PANTHER" id="PTHR45527:SF1">
    <property type="entry name" value="FATTY ACID SYNTHASE"/>
    <property type="match status" value="1"/>
</dbReference>
<dbReference type="PANTHER" id="PTHR45527">
    <property type="entry name" value="NONRIBOSOMAL PEPTIDE SYNTHETASE"/>
    <property type="match status" value="1"/>
</dbReference>
<sequence length="622" mass="67063">MNTLLLDAPEVQQAIAARSQANPTDSERTQPLTPANPAYVIYTSGSTGRPKGVVVSEAAIVNRLAWMQAAYQLCADDRILQKTPAGFDVSVWEFFWPLLEGAVLVLAKPEGHKDPTYLAQLIRSQGITTAHFVPSMLQAFVQDAQASGCTSLTRVICSGEALPRELEIEFHRVLDVPLHNLYGPTEAAVDVTFWACDPEEESTSVPIGYPIWNTQVYVLDAALQPVPAGVPGELYIAGAGLARGYLHRPGLSAERFVANPHGPAGSRMYRTGDLARWRADGVLDFLGRADQQVKIRGFRIEPGEIEAALTRLPLIAQAAVIAREDTPGHKQLVGYVVPETPDAVLDTAALRRALSESLPEHMVPAAIVALEALPLTPNGKLDRKALPAPDFTPHSIRAPRTPQEEILAALFAEILHLPQVGIDDNFFDLGGDSISSILLVSRARKAGLLITPRSIFQHQNVAALAAVATSLKTQDVLEDAATGPLPLMPIARWLLDGGGAMAQFNQSMLLQVPAGIQQDHLTSALQALTTHHDALRMRLLPKAATAAHPLEIDPATADNVQEILVRLDVQGLHEEGLRMLVAEASRAAAARLDPEAGRMLQATWFDAGSAQPGRLLLTIHHL</sequence>
<dbReference type="GO" id="GO:0005829">
    <property type="term" value="C:cytosol"/>
    <property type="evidence" value="ECO:0007669"/>
    <property type="project" value="TreeGrafter"/>
</dbReference>
<dbReference type="NCBIfam" id="TIGR01733">
    <property type="entry name" value="AA-adenyl-dom"/>
    <property type="match status" value="1"/>
</dbReference>
<gene>
    <name evidence="6" type="ORF">GGD71_006997</name>
</gene>
<dbReference type="InterPro" id="IPR042099">
    <property type="entry name" value="ANL_N_sf"/>
</dbReference>
<evidence type="ECO:0000313" key="6">
    <source>
        <dbReference type="EMBL" id="MBB4226174.1"/>
    </source>
</evidence>
<keyword evidence="3" id="KW-0596">Phosphopantetheine</keyword>
<evidence type="ECO:0000256" key="3">
    <source>
        <dbReference type="ARBA" id="ARBA00022450"/>
    </source>
</evidence>
<dbReference type="SUPFAM" id="SSF56801">
    <property type="entry name" value="Acetyl-CoA synthetase-like"/>
    <property type="match status" value="1"/>
</dbReference>
<comment type="caution">
    <text evidence="6">The sequence shown here is derived from an EMBL/GenBank/DDBJ whole genome shotgun (WGS) entry which is preliminary data.</text>
</comment>